<feature type="transmembrane region" description="Helical" evidence="7">
    <location>
        <begin position="160"/>
        <end position="178"/>
    </location>
</feature>
<dbReference type="InterPro" id="IPR050638">
    <property type="entry name" value="AA-Vitamin_Transporters"/>
</dbReference>
<feature type="compositionally biased region" description="Basic and acidic residues" evidence="6">
    <location>
        <begin position="314"/>
        <end position="324"/>
    </location>
</feature>
<proteinExistence type="inferred from homology"/>
<evidence type="ECO:0000313" key="10">
    <source>
        <dbReference type="Proteomes" id="UP001596055"/>
    </source>
</evidence>
<organism evidence="9 10">
    <name type="scientific">Marinobacter koreensis</name>
    <dbReference type="NCBI Taxonomy" id="335974"/>
    <lineage>
        <taxon>Bacteria</taxon>
        <taxon>Pseudomonadati</taxon>
        <taxon>Pseudomonadota</taxon>
        <taxon>Gammaproteobacteria</taxon>
        <taxon>Pseudomonadales</taxon>
        <taxon>Marinobacteraceae</taxon>
        <taxon>Marinobacter</taxon>
    </lineage>
</organism>
<feature type="transmembrane region" description="Helical" evidence="7">
    <location>
        <begin position="279"/>
        <end position="295"/>
    </location>
</feature>
<feature type="transmembrane region" description="Helical" evidence="7">
    <location>
        <begin position="130"/>
        <end position="148"/>
    </location>
</feature>
<dbReference type="PANTHER" id="PTHR32322">
    <property type="entry name" value="INNER MEMBRANE TRANSPORTER"/>
    <property type="match status" value="1"/>
</dbReference>
<evidence type="ECO:0000256" key="4">
    <source>
        <dbReference type="ARBA" id="ARBA00022989"/>
    </source>
</evidence>
<accession>A0ABW0RNZ2</accession>
<feature type="transmembrane region" description="Helical" evidence="7">
    <location>
        <begin position="103"/>
        <end position="123"/>
    </location>
</feature>
<evidence type="ECO:0000256" key="6">
    <source>
        <dbReference type="SAM" id="MobiDB-lite"/>
    </source>
</evidence>
<comment type="similarity">
    <text evidence="2">Belongs to the EamA transporter family.</text>
</comment>
<dbReference type="SUPFAM" id="SSF103481">
    <property type="entry name" value="Multidrug resistance efflux transporter EmrE"/>
    <property type="match status" value="2"/>
</dbReference>
<feature type="transmembrane region" description="Helical" evidence="7">
    <location>
        <begin position="7"/>
        <end position="33"/>
    </location>
</feature>
<dbReference type="Proteomes" id="UP001596055">
    <property type="component" value="Unassembled WGS sequence"/>
</dbReference>
<dbReference type="PANTHER" id="PTHR32322:SF2">
    <property type="entry name" value="EAMA DOMAIN-CONTAINING PROTEIN"/>
    <property type="match status" value="1"/>
</dbReference>
<evidence type="ECO:0000313" key="9">
    <source>
        <dbReference type="EMBL" id="MFC5545976.1"/>
    </source>
</evidence>
<keyword evidence="10" id="KW-1185">Reference proteome</keyword>
<dbReference type="RefSeq" id="WP_248160272.1">
    <property type="nucleotide sequence ID" value="NZ_JAKZAJ010000005.1"/>
</dbReference>
<comment type="caution">
    <text evidence="9">The sequence shown here is derived from an EMBL/GenBank/DDBJ whole genome shotgun (WGS) entry which is preliminary data.</text>
</comment>
<feature type="region of interest" description="Disordered" evidence="6">
    <location>
        <begin position="305"/>
        <end position="324"/>
    </location>
</feature>
<evidence type="ECO:0000256" key="1">
    <source>
        <dbReference type="ARBA" id="ARBA00004141"/>
    </source>
</evidence>
<feature type="transmembrane region" description="Helical" evidence="7">
    <location>
        <begin position="252"/>
        <end position="273"/>
    </location>
</feature>
<evidence type="ECO:0000256" key="2">
    <source>
        <dbReference type="ARBA" id="ARBA00007362"/>
    </source>
</evidence>
<keyword evidence="5 7" id="KW-0472">Membrane</keyword>
<feature type="transmembrane region" description="Helical" evidence="7">
    <location>
        <begin position="190"/>
        <end position="208"/>
    </location>
</feature>
<dbReference type="InterPro" id="IPR000620">
    <property type="entry name" value="EamA_dom"/>
</dbReference>
<sequence>MTRFPPGLVLSPGTTLWCLLLANGFLIALMLALSKTATAQGMPPITYAFWQTLIAGLLLLGRSHSLRPMVHKPLVIYFLISGLTGIALPNVIAFYLVNRLGTGFTGIMYALPPIFTFVMSIAIGLEKNNWRRLTGLTIAVLACAWIIIQRHSGMSESPVYWYALGLLIPLALSIGNVYRSVAWPAHTSPITLAAGTLLTCAVILGVYAKSAQTPLLSAEFDRDLWKVVVLQGGVTALAYLCAFEIQKRATPVFFSQLGSVAAIFGLIIGVVWFREDYAATIWLGVLVVFAGLRLANKAPIRAEADTGSLSRPNPAEKGRQSSHS</sequence>
<feature type="transmembrane region" description="Helical" evidence="7">
    <location>
        <begin position="228"/>
        <end position="245"/>
    </location>
</feature>
<name>A0ABW0RNZ2_9GAMM</name>
<dbReference type="Pfam" id="PF00892">
    <property type="entry name" value="EamA"/>
    <property type="match status" value="2"/>
</dbReference>
<evidence type="ECO:0000256" key="7">
    <source>
        <dbReference type="SAM" id="Phobius"/>
    </source>
</evidence>
<gene>
    <name evidence="9" type="ORF">ACFPQA_12990</name>
</gene>
<protein>
    <submittedName>
        <fullName evidence="9">DMT family transporter</fullName>
    </submittedName>
</protein>
<dbReference type="InterPro" id="IPR037185">
    <property type="entry name" value="EmrE-like"/>
</dbReference>
<feature type="domain" description="EamA" evidence="8">
    <location>
        <begin position="18"/>
        <end position="147"/>
    </location>
</feature>
<keyword evidence="4 7" id="KW-1133">Transmembrane helix</keyword>
<evidence type="ECO:0000256" key="5">
    <source>
        <dbReference type="ARBA" id="ARBA00023136"/>
    </source>
</evidence>
<feature type="transmembrane region" description="Helical" evidence="7">
    <location>
        <begin position="45"/>
        <end position="62"/>
    </location>
</feature>
<comment type="subcellular location">
    <subcellularLocation>
        <location evidence="1">Membrane</location>
        <topology evidence="1">Multi-pass membrane protein</topology>
    </subcellularLocation>
</comment>
<evidence type="ECO:0000256" key="3">
    <source>
        <dbReference type="ARBA" id="ARBA00022692"/>
    </source>
</evidence>
<feature type="transmembrane region" description="Helical" evidence="7">
    <location>
        <begin position="74"/>
        <end position="97"/>
    </location>
</feature>
<dbReference type="EMBL" id="JBHSNL010000004">
    <property type="protein sequence ID" value="MFC5545976.1"/>
    <property type="molecule type" value="Genomic_DNA"/>
</dbReference>
<keyword evidence="3 7" id="KW-0812">Transmembrane</keyword>
<evidence type="ECO:0000259" key="8">
    <source>
        <dbReference type="Pfam" id="PF00892"/>
    </source>
</evidence>
<feature type="domain" description="EamA" evidence="8">
    <location>
        <begin position="161"/>
        <end position="295"/>
    </location>
</feature>
<reference evidence="10" key="1">
    <citation type="journal article" date="2019" name="Int. J. Syst. Evol. Microbiol.">
        <title>The Global Catalogue of Microorganisms (GCM) 10K type strain sequencing project: providing services to taxonomists for standard genome sequencing and annotation.</title>
        <authorList>
            <consortium name="The Broad Institute Genomics Platform"/>
            <consortium name="The Broad Institute Genome Sequencing Center for Infectious Disease"/>
            <person name="Wu L."/>
            <person name="Ma J."/>
        </authorList>
    </citation>
    <scope>NUCLEOTIDE SEQUENCE [LARGE SCALE GENOMIC DNA]</scope>
    <source>
        <strain evidence="10">CGMCC 4.1799</strain>
    </source>
</reference>